<dbReference type="NCBIfam" id="TIGR03569">
    <property type="entry name" value="NeuB_NnaB"/>
    <property type="match status" value="1"/>
</dbReference>
<dbReference type="EMBL" id="AZRL01000017">
    <property type="protein sequence ID" value="PNR95888.1"/>
    <property type="molecule type" value="Genomic_DNA"/>
</dbReference>
<dbReference type="Gene3D" id="3.90.1210.10">
    <property type="entry name" value="Antifreeze-like/N-acetylneuraminic acid synthase C-terminal domain"/>
    <property type="match status" value="1"/>
</dbReference>
<dbReference type="GO" id="GO:0016051">
    <property type="term" value="P:carbohydrate biosynthetic process"/>
    <property type="evidence" value="ECO:0007669"/>
    <property type="project" value="InterPro"/>
</dbReference>
<sequence length="340" mass="38210">MLKRGVFIIAEAGVNHNGDINLAYKLIDEAKEAGADAVKFQTFKAEKVLSKYTKMADYQKKNLGKEVSQIDMVKSLELSYNDFEKLKNYSDEKDIIFLSSPFDEESVDFLDKLVPYYKIPSGEIVNYPYLKHIASKNKPIIMSAGMANLSNVEKALDTIYSVNNTVEIYLLHCTTNYPCPYDEVNLKAMLTLKDAFKLPVGYSDHTLGIEVPIAAVALGAQVIEKHFTLDKNMPGPDHKASLNPAELKSMVKAIRNIEIALGTGIKKPNKSEEEIENVVRKKLVASRDIEAGKIISEKDIAIKRSNEGLVPEFLDIIVGKKIIKEIKEDEGYTWQHFMEE</sequence>
<reference evidence="2 3" key="1">
    <citation type="submission" date="2013-12" db="EMBL/GenBank/DDBJ databases">
        <title>Comparative genomics of Petrotoga isolates.</title>
        <authorList>
            <person name="Nesbo C.L."/>
            <person name="Charchuk R."/>
            <person name="Chow K."/>
        </authorList>
    </citation>
    <scope>NUCLEOTIDE SEQUENCE [LARGE SCALE GENOMIC DNA]</scope>
    <source>
        <strain evidence="2 3">DSM 13574</strain>
    </source>
</reference>
<dbReference type="SUPFAM" id="SSF51269">
    <property type="entry name" value="AFP III-like domain"/>
    <property type="match status" value="1"/>
</dbReference>
<dbReference type="InterPro" id="IPR036732">
    <property type="entry name" value="AFP_Neu5c_C_sf"/>
</dbReference>
<protein>
    <recommendedName>
        <fullName evidence="1">AFP-like domain-containing protein</fullName>
    </recommendedName>
</protein>
<dbReference type="PANTHER" id="PTHR42966:SF1">
    <property type="entry name" value="SIALIC ACID SYNTHASE"/>
    <property type="match status" value="1"/>
</dbReference>
<dbReference type="InterPro" id="IPR013132">
    <property type="entry name" value="PseI/NeuA/B-like_N"/>
</dbReference>
<name>A0A2K1NZD1_9BACT</name>
<dbReference type="InterPro" id="IPR006190">
    <property type="entry name" value="SAF_AFP_Neu5Ac"/>
</dbReference>
<dbReference type="Pfam" id="PF03102">
    <property type="entry name" value="NeuB"/>
    <property type="match status" value="1"/>
</dbReference>
<dbReference type="OrthoDB" id="9814210at2"/>
<dbReference type="InterPro" id="IPR013785">
    <property type="entry name" value="Aldolase_TIM"/>
</dbReference>
<dbReference type="AlphaFoldDB" id="A0A2K1NZD1"/>
<organism evidence="2 3">
    <name type="scientific">Petrotoga olearia DSM 13574</name>
    <dbReference type="NCBI Taxonomy" id="1122955"/>
    <lineage>
        <taxon>Bacteria</taxon>
        <taxon>Thermotogati</taxon>
        <taxon>Thermotogota</taxon>
        <taxon>Thermotogae</taxon>
        <taxon>Petrotogales</taxon>
        <taxon>Petrotogaceae</taxon>
        <taxon>Petrotoga</taxon>
    </lineage>
</organism>
<dbReference type="RefSeq" id="WP_103067264.1">
    <property type="nucleotide sequence ID" value="NZ_AZRL01000017.1"/>
</dbReference>
<dbReference type="PANTHER" id="PTHR42966">
    <property type="entry name" value="N-ACETYLNEURAMINATE SYNTHASE"/>
    <property type="match status" value="1"/>
</dbReference>
<dbReference type="CDD" id="cd11615">
    <property type="entry name" value="SAF_NeuB_like"/>
    <property type="match status" value="1"/>
</dbReference>
<dbReference type="SUPFAM" id="SSF51569">
    <property type="entry name" value="Aldolase"/>
    <property type="match status" value="1"/>
</dbReference>
<dbReference type="Pfam" id="PF08666">
    <property type="entry name" value="SAF"/>
    <property type="match status" value="1"/>
</dbReference>
<gene>
    <name evidence="2" type="ORF">X929_06935</name>
</gene>
<dbReference type="InterPro" id="IPR020007">
    <property type="entry name" value="NeuB/NeuA"/>
</dbReference>
<evidence type="ECO:0000259" key="1">
    <source>
        <dbReference type="PROSITE" id="PS50844"/>
    </source>
</evidence>
<evidence type="ECO:0000313" key="3">
    <source>
        <dbReference type="Proteomes" id="UP000236434"/>
    </source>
</evidence>
<proteinExistence type="predicted"/>
<dbReference type="Gene3D" id="3.20.20.70">
    <property type="entry name" value="Aldolase class I"/>
    <property type="match status" value="1"/>
</dbReference>
<evidence type="ECO:0000313" key="2">
    <source>
        <dbReference type="EMBL" id="PNR95888.1"/>
    </source>
</evidence>
<dbReference type="GO" id="GO:0047444">
    <property type="term" value="F:N-acylneuraminate-9-phosphate synthase activity"/>
    <property type="evidence" value="ECO:0007669"/>
    <property type="project" value="TreeGrafter"/>
</dbReference>
<dbReference type="Proteomes" id="UP000236434">
    <property type="component" value="Unassembled WGS sequence"/>
</dbReference>
<dbReference type="PROSITE" id="PS50844">
    <property type="entry name" value="AFP_LIKE"/>
    <property type="match status" value="1"/>
</dbReference>
<accession>A0A2K1NZD1</accession>
<dbReference type="InterPro" id="IPR051690">
    <property type="entry name" value="PseI-like"/>
</dbReference>
<dbReference type="InterPro" id="IPR013974">
    <property type="entry name" value="SAF"/>
</dbReference>
<dbReference type="InterPro" id="IPR057736">
    <property type="entry name" value="SAF_PseI/NeuA/NeuB"/>
</dbReference>
<comment type="caution">
    <text evidence="2">The sequence shown here is derived from an EMBL/GenBank/DDBJ whole genome shotgun (WGS) entry which is preliminary data.</text>
</comment>
<feature type="domain" description="AFP-like" evidence="1">
    <location>
        <begin position="282"/>
        <end position="340"/>
    </location>
</feature>